<proteinExistence type="inferred from homology"/>
<accession>A0ABP1QPL4</accession>
<dbReference type="Gene3D" id="1.10.1370.30">
    <property type="match status" value="1"/>
</dbReference>
<dbReference type="CDD" id="cd06461">
    <property type="entry name" value="M2_ACE"/>
    <property type="match status" value="1"/>
</dbReference>
<feature type="chain" id="PRO_5046577217" description="Angiotensin-converting enzyme" evidence="6">
    <location>
        <begin position="23"/>
        <end position="660"/>
    </location>
</feature>
<evidence type="ECO:0000313" key="7">
    <source>
        <dbReference type="EMBL" id="CAL8109845.1"/>
    </source>
</evidence>
<feature type="signal peptide" evidence="6">
    <location>
        <begin position="1"/>
        <end position="22"/>
    </location>
</feature>
<dbReference type="PROSITE" id="PS52011">
    <property type="entry name" value="PEPTIDASE_M2"/>
    <property type="match status" value="1"/>
</dbReference>
<evidence type="ECO:0000256" key="5">
    <source>
        <dbReference type="PROSITE-ProRule" id="PRU01355"/>
    </source>
</evidence>
<keyword evidence="3" id="KW-1015">Disulfide bond</keyword>
<keyword evidence="4" id="KW-0325">Glycoprotein</keyword>
<keyword evidence="2 6" id="KW-0732">Signal</keyword>
<sequence>MKEFWAWITLFLAQVSVCPTSAFIGFDQPSLEGLPLEPLPLRKQQVSDDVVHSKIYSAFDEYNKELEDYNHLGALIAWNISINMTPQILDENEQYTITKNIWNNHWCSELLKVYHDQQFGHSSYPWDMSHLRQLYLICRGPRFTSYQLSNILTVLSSLQELYNSQICIRSLHGKCMRMEPDLNRFMENTRDESKLREAWISWHQTVGTKVKPLYSSLVRMLNTGAKQAGYKDMGQCWREETEIGELRQLVTRLYADVKYLYTLLHSFVRHKLEKFYGIRFHQGLIPSHLLGNMWAQKWDSLIDIVWTEPDYYQNDRNGKQPKRKASGSSASSTLVNKILPPNATVIDMVKEAENFFVSMGFPTLPKSFWKNSYFQEEEKEQHVVNRENGNENKRKANSRNCHGSAADMFGRLENNERDYRMMMCAQVNDEDLITIHHEVGHIMYFMAYADQPTIFQEGANSAFHESVGDSITYDLRQHEDESQWIKSLLKTGLAKLPQIGFGLLMDLWRWEVFENPNRVLQWNDVWWEMNEQFLGITKPFPGYNTKDGLDAAGKFHIIDNIPYVRYFLASFLQLQFYEAMCKATEDWDGNLHTCRLKGSKPAGAVLWNMMEKGTSRHWTEILEETTGTQKIDSSPLLKYFEPLRLWLEQEIRRLNLTVGW</sequence>
<evidence type="ECO:0008006" key="9">
    <source>
        <dbReference type="Google" id="ProtNLM"/>
    </source>
</evidence>
<evidence type="ECO:0000256" key="1">
    <source>
        <dbReference type="ARBA" id="ARBA00008139"/>
    </source>
</evidence>
<protein>
    <recommendedName>
        <fullName evidence="9">Angiotensin-converting enzyme</fullName>
    </recommendedName>
</protein>
<dbReference type="PANTHER" id="PTHR10514:SF27">
    <property type="entry name" value="ANGIOTENSIN-CONVERTING ENZYME"/>
    <property type="match status" value="1"/>
</dbReference>
<comment type="caution">
    <text evidence="5">Lacks conserved residue(s) required for the propagation of feature annotation.</text>
</comment>
<dbReference type="EMBL" id="CAXLJM020000042">
    <property type="protein sequence ID" value="CAL8109845.1"/>
    <property type="molecule type" value="Genomic_DNA"/>
</dbReference>
<evidence type="ECO:0000256" key="6">
    <source>
        <dbReference type="SAM" id="SignalP"/>
    </source>
</evidence>
<reference evidence="7 8" key="1">
    <citation type="submission" date="2024-08" db="EMBL/GenBank/DDBJ databases">
        <authorList>
            <person name="Cucini C."/>
            <person name="Frati F."/>
        </authorList>
    </citation>
    <scope>NUCLEOTIDE SEQUENCE [LARGE SCALE GENOMIC DNA]</scope>
</reference>
<dbReference type="InterPro" id="IPR001548">
    <property type="entry name" value="Peptidase_M2"/>
</dbReference>
<evidence type="ECO:0000313" key="8">
    <source>
        <dbReference type="Proteomes" id="UP001642540"/>
    </source>
</evidence>
<name>A0ABP1QPL4_9HEXA</name>
<dbReference type="SUPFAM" id="SSF55486">
    <property type="entry name" value="Metalloproteases ('zincins'), catalytic domain"/>
    <property type="match status" value="1"/>
</dbReference>
<comment type="similarity">
    <text evidence="1 5">Belongs to the peptidase M2 family.</text>
</comment>
<dbReference type="PANTHER" id="PTHR10514">
    <property type="entry name" value="ANGIOTENSIN-CONVERTING ENZYME"/>
    <property type="match status" value="1"/>
</dbReference>
<evidence type="ECO:0000256" key="4">
    <source>
        <dbReference type="ARBA" id="ARBA00023180"/>
    </source>
</evidence>
<keyword evidence="8" id="KW-1185">Reference proteome</keyword>
<gene>
    <name evidence="7" type="ORF">ODALV1_LOCUS13741</name>
</gene>
<dbReference type="Pfam" id="PF01401">
    <property type="entry name" value="Peptidase_M2"/>
    <property type="match status" value="1"/>
</dbReference>
<evidence type="ECO:0000256" key="2">
    <source>
        <dbReference type="ARBA" id="ARBA00022729"/>
    </source>
</evidence>
<dbReference type="Proteomes" id="UP001642540">
    <property type="component" value="Unassembled WGS sequence"/>
</dbReference>
<evidence type="ECO:0000256" key="3">
    <source>
        <dbReference type="ARBA" id="ARBA00023157"/>
    </source>
</evidence>
<comment type="caution">
    <text evidence="7">The sequence shown here is derived from an EMBL/GenBank/DDBJ whole genome shotgun (WGS) entry which is preliminary data.</text>
</comment>
<organism evidence="7 8">
    <name type="scientific">Orchesella dallaii</name>
    <dbReference type="NCBI Taxonomy" id="48710"/>
    <lineage>
        <taxon>Eukaryota</taxon>
        <taxon>Metazoa</taxon>
        <taxon>Ecdysozoa</taxon>
        <taxon>Arthropoda</taxon>
        <taxon>Hexapoda</taxon>
        <taxon>Collembola</taxon>
        <taxon>Entomobryomorpha</taxon>
        <taxon>Entomobryoidea</taxon>
        <taxon>Orchesellidae</taxon>
        <taxon>Orchesellinae</taxon>
        <taxon>Orchesella</taxon>
    </lineage>
</organism>